<feature type="domain" description="Phasin" evidence="1">
    <location>
        <begin position="28"/>
        <end position="123"/>
    </location>
</feature>
<dbReference type="Proteomes" id="UP000672657">
    <property type="component" value="Unassembled WGS sequence"/>
</dbReference>
<reference evidence="2 3" key="1">
    <citation type="submission" date="2021-03" db="EMBL/GenBank/DDBJ databases">
        <authorList>
            <person name="Peeters C."/>
        </authorList>
    </citation>
    <scope>NUCLEOTIDE SEQUENCE [LARGE SCALE GENOMIC DNA]</scope>
    <source>
        <strain evidence="2 3">LMG 26411</strain>
    </source>
</reference>
<accession>A0ABM8TC63</accession>
<evidence type="ECO:0000313" key="2">
    <source>
        <dbReference type="EMBL" id="CAG2134392.1"/>
    </source>
</evidence>
<organism evidence="2 3">
    <name type="scientific">Cupriavidus numazuensis</name>
    <dbReference type="NCBI Taxonomy" id="221992"/>
    <lineage>
        <taxon>Bacteria</taxon>
        <taxon>Pseudomonadati</taxon>
        <taxon>Pseudomonadota</taxon>
        <taxon>Betaproteobacteria</taxon>
        <taxon>Burkholderiales</taxon>
        <taxon>Burkholderiaceae</taxon>
        <taxon>Cupriavidus</taxon>
    </lineage>
</organism>
<sequence>MSQQNFSFAELTRMIEQFKVPGLDMSAVMASRRKDVEAMLEANQVAQAAMRDLVNKQAELLMKTMQAFQAAAGGAAAGPAFAEPGKQAELARTAFQKALEDMTELAEIMRKAQTDATAHISQRAAERMEEIRNMLTPR</sequence>
<dbReference type="EMBL" id="CAJPVI010000004">
    <property type="protein sequence ID" value="CAG2134392.1"/>
    <property type="molecule type" value="Genomic_DNA"/>
</dbReference>
<gene>
    <name evidence="2" type="ORF">LMG26411_00959</name>
</gene>
<evidence type="ECO:0000313" key="3">
    <source>
        <dbReference type="Proteomes" id="UP000672657"/>
    </source>
</evidence>
<dbReference type="Pfam" id="PF09361">
    <property type="entry name" value="Phasin_2"/>
    <property type="match status" value="1"/>
</dbReference>
<dbReference type="InterPro" id="IPR010127">
    <property type="entry name" value="Phasin_subfam-1"/>
</dbReference>
<dbReference type="InterPro" id="IPR018968">
    <property type="entry name" value="Phasin"/>
</dbReference>
<dbReference type="RefSeq" id="WP_211952167.1">
    <property type="nucleotide sequence ID" value="NZ_CAJPVI010000004.1"/>
</dbReference>
<name>A0ABM8TC63_9BURK</name>
<comment type="caution">
    <text evidence="2">The sequence shown here is derived from an EMBL/GenBank/DDBJ whole genome shotgun (WGS) entry which is preliminary data.</text>
</comment>
<protein>
    <recommendedName>
        <fullName evidence="1">Phasin domain-containing protein</fullName>
    </recommendedName>
</protein>
<keyword evidence="3" id="KW-1185">Reference proteome</keyword>
<dbReference type="NCBIfam" id="TIGR01841">
    <property type="entry name" value="phasin"/>
    <property type="match status" value="1"/>
</dbReference>
<evidence type="ECO:0000259" key="1">
    <source>
        <dbReference type="Pfam" id="PF09361"/>
    </source>
</evidence>
<proteinExistence type="predicted"/>